<dbReference type="SUPFAM" id="SSF52317">
    <property type="entry name" value="Class I glutamine amidotransferase-like"/>
    <property type="match status" value="1"/>
</dbReference>
<dbReference type="Pfam" id="PF01965">
    <property type="entry name" value="DJ-1_PfpI"/>
    <property type="match status" value="1"/>
</dbReference>
<name>A0A1K2IIT7_9FLAO</name>
<feature type="domain" description="DJ-1/PfpI" evidence="2">
    <location>
        <begin position="6"/>
        <end position="174"/>
    </location>
</feature>
<evidence type="ECO:0000259" key="2">
    <source>
        <dbReference type="Pfam" id="PF01965"/>
    </source>
</evidence>
<evidence type="ECO:0000313" key="4">
    <source>
        <dbReference type="Proteomes" id="UP000182544"/>
    </source>
</evidence>
<evidence type="ECO:0000256" key="1">
    <source>
        <dbReference type="ARBA" id="ARBA00008542"/>
    </source>
</evidence>
<comment type="similarity">
    <text evidence="1">Belongs to the peptidase C56 family.</text>
</comment>
<dbReference type="InterPro" id="IPR029062">
    <property type="entry name" value="Class_I_gatase-like"/>
</dbReference>
<keyword evidence="4" id="KW-1185">Reference proteome</keyword>
<gene>
    <name evidence="3" type="ORF">SAMN05428642_102676</name>
</gene>
<reference evidence="3 4" key="1">
    <citation type="submission" date="2016-10" db="EMBL/GenBank/DDBJ databases">
        <authorList>
            <person name="de Groot N.N."/>
        </authorList>
    </citation>
    <scope>NUCLEOTIDE SEQUENCE [LARGE SCALE GENOMIC DNA]</scope>
    <source>
        <strain evidence="3 4">DSM 18180</strain>
    </source>
</reference>
<dbReference type="CDD" id="cd03134">
    <property type="entry name" value="GATase1_PfpI_like"/>
    <property type="match status" value="1"/>
</dbReference>
<dbReference type="Proteomes" id="UP000182544">
    <property type="component" value="Unassembled WGS sequence"/>
</dbReference>
<dbReference type="RefSeq" id="WP_072401708.1">
    <property type="nucleotide sequence ID" value="NZ_FPKV01000002.1"/>
</dbReference>
<dbReference type="NCBIfam" id="TIGR01382">
    <property type="entry name" value="PfpI"/>
    <property type="match status" value="1"/>
</dbReference>
<sequence length="185" mass="20519">MKLESKKIAILATDGFEKSELFKPLEALKNEGATVHIISNKDGEIKSWDKTNWGKTVKVDKKIKDVNESDYNALVLPGGVMNPDTLRINDAALKFIQDFFKSGKPVAAICHAPWLLISAGVVENRKITSYKSIKDDLVNAGANWMDEEVVVDNGLVTSRNPNDLPAFCKKLIEEVSEGKHEEQHA</sequence>
<dbReference type="GO" id="GO:0006508">
    <property type="term" value="P:proteolysis"/>
    <property type="evidence" value="ECO:0007669"/>
    <property type="project" value="UniProtKB-KW"/>
</dbReference>
<dbReference type="OrthoDB" id="9792284at2"/>
<dbReference type="PROSITE" id="PS51276">
    <property type="entry name" value="PEPTIDASE_C56_PFPI"/>
    <property type="match status" value="1"/>
</dbReference>
<dbReference type="InterPro" id="IPR006286">
    <property type="entry name" value="C56_PfpI-like"/>
</dbReference>
<dbReference type="InterPro" id="IPR002818">
    <property type="entry name" value="DJ-1/PfpI"/>
</dbReference>
<dbReference type="PANTHER" id="PTHR42733">
    <property type="entry name" value="DJ-1 PROTEIN"/>
    <property type="match status" value="1"/>
</dbReference>
<keyword evidence="3" id="KW-0645">Protease</keyword>
<dbReference type="GO" id="GO:0008233">
    <property type="term" value="F:peptidase activity"/>
    <property type="evidence" value="ECO:0007669"/>
    <property type="project" value="UniProtKB-KW"/>
</dbReference>
<dbReference type="EMBL" id="FPKV01000002">
    <property type="protein sequence ID" value="SFZ92357.1"/>
    <property type="molecule type" value="Genomic_DNA"/>
</dbReference>
<evidence type="ECO:0000313" key="3">
    <source>
        <dbReference type="EMBL" id="SFZ92357.1"/>
    </source>
</evidence>
<dbReference type="STRING" id="369401.SAMN05428642_102676"/>
<dbReference type="AlphaFoldDB" id="A0A1K2IIT7"/>
<dbReference type="PANTHER" id="PTHR42733:SF12">
    <property type="entry name" value="PROTEINASE"/>
    <property type="match status" value="1"/>
</dbReference>
<proteinExistence type="inferred from homology"/>
<organism evidence="3 4">
    <name type="scientific">Flaviramulus basaltis</name>
    <dbReference type="NCBI Taxonomy" id="369401"/>
    <lineage>
        <taxon>Bacteria</taxon>
        <taxon>Pseudomonadati</taxon>
        <taxon>Bacteroidota</taxon>
        <taxon>Flavobacteriia</taxon>
        <taxon>Flavobacteriales</taxon>
        <taxon>Flavobacteriaceae</taxon>
        <taxon>Flaviramulus</taxon>
    </lineage>
</organism>
<accession>A0A1K2IIT7</accession>
<keyword evidence="3" id="KW-0378">Hydrolase</keyword>
<dbReference type="Gene3D" id="3.40.50.880">
    <property type="match status" value="1"/>
</dbReference>
<protein>
    <submittedName>
        <fullName evidence="3">Protease I</fullName>
    </submittedName>
</protein>